<comment type="function">
    <text evidence="2">Catalyzes the phosphorylation of pyruvate to phosphoenolpyruvate.</text>
</comment>
<organism evidence="16 17">
    <name type="scientific">Pseudonocardia oroxyli</name>
    <dbReference type="NCBI Taxonomy" id="366584"/>
    <lineage>
        <taxon>Bacteria</taxon>
        <taxon>Bacillati</taxon>
        <taxon>Actinomycetota</taxon>
        <taxon>Actinomycetes</taxon>
        <taxon>Pseudonocardiales</taxon>
        <taxon>Pseudonocardiaceae</taxon>
        <taxon>Pseudonocardia</taxon>
    </lineage>
</organism>
<name>A0A1G8CUT2_PSEOR</name>
<evidence type="ECO:0000256" key="8">
    <source>
        <dbReference type="ARBA" id="ARBA00022723"/>
    </source>
</evidence>
<keyword evidence="8" id="KW-0479">Metal-binding</keyword>
<evidence type="ECO:0000256" key="5">
    <source>
        <dbReference type="ARBA" id="ARBA00011996"/>
    </source>
</evidence>
<evidence type="ECO:0000256" key="12">
    <source>
        <dbReference type="ARBA" id="ARBA00022842"/>
    </source>
</evidence>
<evidence type="ECO:0000256" key="7">
    <source>
        <dbReference type="ARBA" id="ARBA00022679"/>
    </source>
</evidence>
<dbReference type="GO" id="GO:0008986">
    <property type="term" value="F:pyruvate, water dikinase activity"/>
    <property type="evidence" value="ECO:0007669"/>
    <property type="project" value="UniProtKB-EC"/>
</dbReference>
<comment type="pathway">
    <text evidence="3">Carbohydrate biosynthesis; gluconeogenesis.</text>
</comment>
<dbReference type="GO" id="GO:0006094">
    <property type="term" value="P:gluconeogenesis"/>
    <property type="evidence" value="ECO:0007669"/>
    <property type="project" value="UniProtKB-UniPathway"/>
</dbReference>
<dbReference type="Pfam" id="PF01326">
    <property type="entry name" value="PPDK_N"/>
    <property type="match status" value="1"/>
</dbReference>
<dbReference type="Gene3D" id="3.30.1490.20">
    <property type="entry name" value="ATP-grasp fold, A domain"/>
    <property type="match status" value="1"/>
</dbReference>
<dbReference type="InterPro" id="IPR006319">
    <property type="entry name" value="PEP_synth"/>
</dbReference>
<evidence type="ECO:0000256" key="9">
    <source>
        <dbReference type="ARBA" id="ARBA00022741"/>
    </source>
</evidence>
<comment type="similarity">
    <text evidence="4">Belongs to the PEP-utilizing enzyme family.</text>
</comment>
<dbReference type="InterPro" id="IPR002192">
    <property type="entry name" value="PPDK_AMP/ATP-bd"/>
</dbReference>
<evidence type="ECO:0000256" key="3">
    <source>
        <dbReference type="ARBA" id="ARBA00004742"/>
    </source>
</evidence>
<dbReference type="Proteomes" id="UP000198967">
    <property type="component" value="Unassembled WGS sequence"/>
</dbReference>
<reference evidence="16 17" key="1">
    <citation type="submission" date="2016-10" db="EMBL/GenBank/DDBJ databases">
        <authorList>
            <person name="de Groot N.N."/>
        </authorList>
    </citation>
    <scope>NUCLEOTIDE SEQUENCE [LARGE SCALE GENOMIC DNA]</scope>
    <source>
        <strain evidence="16 17">CGMCC 4.3143</strain>
    </source>
</reference>
<keyword evidence="11" id="KW-0067">ATP-binding</keyword>
<dbReference type="UniPathway" id="UPA00138"/>
<dbReference type="PANTHER" id="PTHR43030">
    <property type="entry name" value="PHOSPHOENOLPYRUVATE SYNTHASE"/>
    <property type="match status" value="1"/>
</dbReference>
<protein>
    <recommendedName>
        <fullName evidence="6">Phosphoenolpyruvate synthase</fullName>
        <ecNumber evidence="5">2.7.9.2</ecNumber>
    </recommendedName>
    <alternativeName>
        <fullName evidence="13">Pyruvate, water dikinase</fullName>
    </alternativeName>
</protein>
<evidence type="ECO:0000256" key="10">
    <source>
        <dbReference type="ARBA" id="ARBA00022777"/>
    </source>
</evidence>
<dbReference type="GO" id="GO:0005524">
    <property type="term" value="F:ATP binding"/>
    <property type="evidence" value="ECO:0007669"/>
    <property type="project" value="UniProtKB-KW"/>
</dbReference>
<comment type="catalytic activity">
    <reaction evidence="14">
        <text>pyruvate + ATP + H2O = phosphoenolpyruvate + AMP + phosphate + 2 H(+)</text>
        <dbReference type="Rhea" id="RHEA:11364"/>
        <dbReference type="ChEBI" id="CHEBI:15361"/>
        <dbReference type="ChEBI" id="CHEBI:15377"/>
        <dbReference type="ChEBI" id="CHEBI:15378"/>
        <dbReference type="ChEBI" id="CHEBI:30616"/>
        <dbReference type="ChEBI" id="CHEBI:43474"/>
        <dbReference type="ChEBI" id="CHEBI:58702"/>
        <dbReference type="ChEBI" id="CHEBI:456215"/>
        <dbReference type="EC" id="2.7.9.2"/>
    </reaction>
</comment>
<gene>
    <name evidence="16" type="ORF">SAMN05216377_12354</name>
</gene>
<dbReference type="EC" id="2.7.9.2" evidence="5"/>
<evidence type="ECO:0000259" key="15">
    <source>
        <dbReference type="Pfam" id="PF01326"/>
    </source>
</evidence>
<dbReference type="InterPro" id="IPR013815">
    <property type="entry name" value="ATP_grasp_subdomain_1"/>
</dbReference>
<evidence type="ECO:0000256" key="4">
    <source>
        <dbReference type="ARBA" id="ARBA00007837"/>
    </source>
</evidence>
<dbReference type="EMBL" id="FNBE01000023">
    <property type="protein sequence ID" value="SDH48909.1"/>
    <property type="molecule type" value="Genomic_DNA"/>
</dbReference>
<evidence type="ECO:0000256" key="2">
    <source>
        <dbReference type="ARBA" id="ARBA00002988"/>
    </source>
</evidence>
<dbReference type="SUPFAM" id="SSF56059">
    <property type="entry name" value="Glutathione synthetase ATP-binding domain-like"/>
    <property type="match status" value="1"/>
</dbReference>
<keyword evidence="17" id="KW-1185">Reference proteome</keyword>
<keyword evidence="10 16" id="KW-0418">Kinase</keyword>
<dbReference type="AlphaFoldDB" id="A0A1G8CUT2"/>
<keyword evidence="12" id="KW-0460">Magnesium</keyword>
<evidence type="ECO:0000313" key="17">
    <source>
        <dbReference type="Proteomes" id="UP000198967"/>
    </source>
</evidence>
<proteinExistence type="inferred from homology"/>
<accession>A0A1G8CUT2</accession>
<keyword evidence="16" id="KW-0670">Pyruvate</keyword>
<evidence type="ECO:0000256" key="11">
    <source>
        <dbReference type="ARBA" id="ARBA00022840"/>
    </source>
</evidence>
<dbReference type="RefSeq" id="WP_093089576.1">
    <property type="nucleotide sequence ID" value="NZ_FNBE01000023.1"/>
</dbReference>
<dbReference type="Gene3D" id="3.30.470.20">
    <property type="entry name" value="ATP-grasp fold, B domain"/>
    <property type="match status" value="1"/>
</dbReference>
<evidence type="ECO:0000256" key="6">
    <source>
        <dbReference type="ARBA" id="ARBA00021623"/>
    </source>
</evidence>
<keyword evidence="7" id="KW-0808">Transferase</keyword>
<evidence type="ECO:0000313" key="16">
    <source>
        <dbReference type="EMBL" id="SDH48909.1"/>
    </source>
</evidence>
<evidence type="ECO:0000256" key="13">
    <source>
        <dbReference type="ARBA" id="ARBA00033470"/>
    </source>
</evidence>
<dbReference type="STRING" id="366584.SAMN05216377_12354"/>
<feature type="domain" description="Pyruvate phosphate dikinase AMP/ATP-binding" evidence="15">
    <location>
        <begin position="21"/>
        <end position="337"/>
    </location>
</feature>
<sequence length="364" mass="38581">MTTTETPFVLRIDDPAAVASPLLGGKFGSLAEMTAAGFAVPPGFGVTTSAYRYFLAESGLADAARAVRTEARGADLARVQELSAEFSARIEDATVPAALEDAIRTSYARLEEEAGSARLPVAVRSSGESEDLAGASFAGQYDTFLWIRGADDVLTHVRRCWAGMFGPAVLTYKPEATADAVLDDHGICVGVQQMVEARSAGVMFTLDPVTGDRSKVVVEGCWGLGEGVVGGGVTPSRFVVDKVTFEVVRRELAPQESAYGVDPATGVVGLVPVAEDRRELPCLTDEEIDELATLAKRIERHRGAPQDIEWAVSEAGDVHVLQVRPETVWAQRRAEQLVAAPKSAVGHVLARFSGTGVATGKRPS</sequence>
<dbReference type="PANTHER" id="PTHR43030:SF1">
    <property type="entry name" value="PHOSPHOENOLPYRUVATE SYNTHASE"/>
    <property type="match status" value="1"/>
</dbReference>
<keyword evidence="9" id="KW-0547">Nucleotide-binding</keyword>
<evidence type="ECO:0000256" key="1">
    <source>
        <dbReference type="ARBA" id="ARBA00001946"/>
    </source>
</evidence>
<dbReference type="GO" id="GO:0046872">
    <property type="term" value="F:metal ion binding"/>
    <property type="evidence" value="ECO:0007669"/>
    <property type="project" value="UniProtKB-KW"/>
</dbReference>
<comment type="cofactor">
    <cofactor evidence="1">
        <name>Mg(2+)</name>
        <dbReference type="ChEBI" id="CHEBI:18420"/>
    </cofactor>
</comment>
<dbReference type="OrthoDB" id="9765468at2"/>
<evidence type="ECO:0000256" key="14">
    <source>
        <dbReference type="ARBA" id="ARBA00047700"/>
    </source>
</evidence>